<keyword evidence="6" id="KW-1185">Reference proteome</keyword>
<dbReference type="Pfam" id="PF12833">
    <property type="entry name" value="HTH_18"/>
    <property type="match status" value="1"/>
</dbReference>
<reference evidence="5 6" key="1">
    <citation type="submission" date="2022-01" db="EMBL/GenBank/DDBJ databases">
        <title>Whole genome-based taxonomy of the Shewanellaceae.</title>
        <authorList>
            <person name="Martin-Rodriguez A.J."/>
        </authorList>
    </citation>
    <scope>NUCLEOTIDE SEQUENCE [LARGE SCALE GENOMIC DNA]</scope>
    <source>
        <strain evidence="5 6">DSM 21332</strain>
    </source>
</reference>
<keyword evidence="1" id="KW-0805">Transcription regulation</keyword>
<proteinExistence type="predicted"/>
<dbReference type="InterPro" id="IPR018062">
    <property type="entry name" value="HTH_AraC-typ_CS"/>
</dbReference>
<sequence>MKTVMILAAGNVVASGISSFLDVFSFCNVYWKRIHPEAENDLFHVHVVSPDGEPALTNQGFQIPATGIKETDLNQADAVLLASAFVTDESELMAFQRAFAPFVVPLTDYAKTGKPIAAYCSGTLVLASTGLMNGVKTTTVWWLTELFKQRFPQAHLCMDSLVVSDCQFHTAGATSSCLSLALHMVEQLAGVQVAHQLSKVLLVAPNRSSQQPFMTMSFQLEQHQDSQVQAVQEWMQQNLTSQINLDELAGQFAMGKRTLIRRFKSALNETPGSYWQKLRIDEAKRLLETTDMALEQIIDRVGYGDSASFRKLFQQQTSLSPRAYRAKFNSHTCC</sequence>
<dbReference type="SMART" id="SM00342">
    <property type="entry name" value="HTH_ARAC"/>
    <property type="match status" value="1"/>
</dbReference>
<dbReference type="Gene3D" id="1.10.10.60">
    <property type="entry name" value="Homeodomain-like"/>
    <property type="match status" value="2"/>
</dbReference>
<evidence type="ECO:0000313" key="6">
    <source>
        <dbReference type="Proteomes" id="UP001202831"/>
    </source>
</evidence>
<organism evidence="5 6">
    <name type="scientific">Shewanella corallii</name>
    <dbReference type="NCBI Taxonomy" id="560080"/>
    <lineage>
        <taxon>Bacteria</taxon>
        <taxon>Pseudomonadati</taxon>
        <taxon>Pseudomonadota</taxon>
        <taxon>Gammaproteobacteria</taxon>
        <taxon>Alteromonadales</taxon>
        <taxon>Shewanellaceae</taxon>
        <taxon>Shewanella</taxon>
    </lineage>
</organism>
<dbReference type="EMBL" id="JAKIKT010000016">
    <property type="protein sequence ID" value="MCL2916491.1"/>
    <property type="molecule type" value="Genomic_DNA"/>
</dbReference>
<evidence type="ECO:0000256" key="2">
    <source>
        <dbReference type="ARBA" id="ARBA00023125"/>
    </source>
</evidence>
<dbReference type="InterPro" id="IPR029062">
    <property type="entry name" value="Class_I_gatase-like"/>
</dbReference>
<protein>
    <submittedName>
        <fullName evidence="5">Helix-turn-helix domain-containing protein</fullName>
    </submittedName>
</protein>
<evidence type="ECO:0000256" key="1">
    <source>
        <dbReference type="ARBA" id="ARBA00023015"/>
    </source>
</evidence>
<keyword evidence="3" id="KW-0804">Transcription</keyword>
<dbReference type="SUPFAM" id="SSF46689">
    <property type="entry name" value="Homeodomain-like"/>
    <property type="match status" value="2"/>
</dbReference>
<dbReference type="InterPro" id="IPR009057">
    <property type="entry name" value="Homeodomain-like_sf"/>
</dbReference>
<dbReference type="Proteomes" id="UP001202831">
    <property type="component" value="Unassembled WGS sequence"/>
</dbReference>
<dbReference type="Pfam" id="PF01965">
    <property type="entry name" value="DJ-1_PfpI"/>
    <property type="match status" value="1"/>
</dbReference>
<dbReference type="PANTHER" id="PTHR43280">
    <property type="entry name" value="ARAC-FAMILY TRANSCRIPTIONAL REGULATOR"/>
    <property type="match status" value="1"/>
</dbReference>
<evidence type="ECO:0000256" key="3">
    <source>
        <dbReference type="ARBA" id="ARBA00023163"/>
    </source>
</evidence>
<keyword evidence="2" id="KW-0238">DNA-binding</keyword>
<dbReference type="PANTHER" id="PTHR43280:SF2">
    <property type="entry name" value="HTH-TYPE TRANSCRIPTIONAL REGULATOR EXSA"/>
    <property type="match status" value="1"/>
</dbReference>
<dbReference type="InterPro" id="IPR018060">
    <property type="entry name" value="HTH_AraC"/>
</dbReference>
<feature type="domain" description="HTH araC/xylS-type" evidence="4">
    <location>
        <begin position="229"/>
        <end position="327"/>
    </location>
</feature>
<dbReference type="PROSITE" id="PS00041">
    <property type="entry name" value="HTH_ARAC_FAMILY_1"/>
    <property type="match status" value="1"/>
</dbReference>
<dbReference type="RefSeq" id="WP_249251024.1">
    <property type="nucleotide sequence ID" value="NZ_JAKIKT010000016.1"/>
</dbReference>
<dbReference type="InterPro" id="IPR002818">
    <property type="entry name" value="DJ-1/PfpI"/>
</dbReference>
<name>A0ABT0NDF8_9GAMM</name>
<dbReference type="SUPFAM" id="SSF52317">
    <property type="entry name" value="Class I glutamine amidotransferase-like"/>
    <property type="match status" value="1"/>
</dbReference>
<comment type="caution">
    <text evidence="5">The sequence shown here is derived from an EMBL/GenBank/DDBJ whole genome shotgun (WGS) entry which is preliminary data.</text>
</comment>
<evidence type="ECO:0000259" key="4">
    <source>
        <dbReference type="PROSITE" id="PS01124"/>
    </source>
</evidence>
<accession>A0ABT0NDF8</accession>
<evidence type="ECO:0000313" key="5">
    <source>
        <dbReference type="EMBL" id="MCL2916491.1"/>
    </source>
</evidence>
<dbReference type="Gene3D" id="3.40.50.880">
    <property type="match status" value="1"/>
</dbReference>
<dbReference type="PROSITE" id="PS01124">
    <property type="entry name" value="HTH_ARAC_FAMILY_2"/>
    <property type="match status" value="1"/>
</dbReference>
<gene>
    <name evidence="5" type="ORF">L2725_22395</name>
</gene>